<evidence type="ECO:0000313" key="8">
    <source>
        <dbReference type="Proteomes" id="UP000243904"/>
    </source>
</evidence>
<sequence length="139" mass="14755">MADARCSCGAVTLSLPKEPSKLVVACHCIDCQRRTGAPFGVGAYYPANVVTISGTSKEFTHAAASGGKIHNYFCPQCGSTVCWKLSNLPALIAVAVGAMAEPKYPAPVISVFEQSKHDWVQIDGAVEHFRQSSLPKNST</sequence>
<keyword evidence="3" id="KW-0862">Zinc</keyword>
<dbReference type="PROSITE" id="PS51891">
    <property type="entry name" value="CENP_V_GFA"/>
    <property type="match status" value="1"/>
</dbReference>
<dbReference type="Pfam" id="PF04828">
    <property type="entry name" value="GFA"/>
    <property type="match status" value="1"/>
</dbReference>
<dbReference type="SUPFAM" id="SSF51316">
    <property type="entry name" value="Mss4-like"/>
    <property type="match status" value="1"/>
</dbReference>
<proteinExistence type="inferred from homology"/>
<dbReference type="GO" id="GO:0016846">
    <property type="term" value="F:carbon-sulfur lyase activity"/>
    <property type="evidence" value="ECO:0007669"/>
    <property type="project" value="InterPro"/>
</dbReference>
<dbReference type="PANTHER" id="PTHR33337:SF40">
    <property type="entry name" value="CENP-V_GFA DOMAIN-CONTAINING PROTEIN-RELATED"/>
    <property type="match status" value="1"/>
</dbReference>
<evidence type="ECO:0000313" key="6">
    <source>
        <dbReference type="EMBL" id="SDS76846.1"/>
    </source>
</evidence>
<dbReference type="EMBL" id="LT629750">
    <property type="protein sequence ID" value="SDS76846.1"/>
    <property type="molecule type" value="Genomic_DNA"/>
</dbReference>
<dbReference type="InterPro" id="IPR006913">
    <property type="entry name" value="CENP-V/GFA"/>
</dbReference>
<dbReference type="Gene3D" id="3.90.1590.10">
    <property type="entry name" value="glutathione-dependent formaldehyde- activating enzyme (gfa)"/>
    <property type="match status" value="1"/>
</dbReference>
<accession>A0A1H1UXP4</accession>
<evidence type="ECO:0000259" key="5">
    <source>
        <dbReference type="PROSITE" id="PS51891"/>
    </source>
</evidence>
<dbReference type="PANTHER" id="PTHR33337">
    <property type="entry name" value="GFA DOMAIN-CONTAINING PROTEIN"/>
    <property type="match status" value="1"/>
</dbReference>
<evidence type="ECO:0000256" key="3">
    <source>
        <dbReference type="ARBA" id="ARBA00022833"/>
    </source>
</evidence>
<dbReference type="GO" id="GO:0046872">
    <property type="term" value="F:metal ion binding"/>
    <property type="evidence" value="ECO:0007669"/>
    <property type="project" value="UniProtKB-KW"/>
</dbReference>
<organism evidence="6 8">
    <name type="scientific">Bradyrhizobium canariense</name>
    <dbReference type="NCBI Taxonomy" id="255045"/>
    <lineage>
        <taxon>Bacteria</taxon>
        <taxon>Pseudomonadati</taxon>
        <taxon>Pseudomonadota</taxon>
        <taxon>Alphaproteobacteria</taxon>
        <taxon>Hyphomicrobiales</taxon>
        <taxon>Nitrobacteraceae</taxon>
        <taxon>Bradyrhizobium</taxon>
    </lineage>
</organism>
<dbReference type="InterPro" id="IPR011057">
    <property type="entry name" value="Mss4-like_sf"/>
</dbReference>
<dbReference type="RefSeq" id="WP_100387576.1">
    <property type="nucleotide sequence ID" value="NZ_LT629750.1"/>
</dbReference>
<reference evidence="6" key="2">
    <citation type="submission" date="2016-10" db="EMBL/GenBank/DDBJ databases">
        <authorList>
            <person name="de Groot N.N."/>
        </authorList>
    </citation>
    <scope>NUCLEOTIDE SEQUENCE [LARGE SCALE GENOMIC DNA]</scope>
    <source>
        <strain evidence="6">GAS369</strain>
    </source>
</reference>
<dbReference type="EMBL" id="LT629750">
    <property type="protein sequence ID" value="SDT56469.1"/>
    <property type="molecule type" value="Genomic_DNA"/>
</dbReference>
<evidence type="ECO:0000256" key="1">
    <source>
        <dbReference type="ARBA" id="ARBA00005495"/>
    </source>
</evidence>
<keyword evidence="2" id="KW-0479">Metal-binding</keyword>
<dbReference type="Proteomes" id="UP000243904">
    <property type="component" value="Chromosome I"/>
</dbReference>
<evidence type="ECO:0000256" key="2">
    <source>
        <dbReference type="ARBA" id="ARBA00022723"/>
    </source>
</evidence>
<evidence type="ECO:0000313" key="7">
    <source>
        <dbReference type="EMBL" id="SDT56469.1"/>
    </source>
</evidence>
<keyword evidence="8" id="KW-1185">Reference proteome</keyword>
<name>A0A1H1UXP4_9BRAD</name>
<feature type="domain" description="CENP-V/GFA" evidence="5">
    <location>
        <begin position="1"/>
        <end position="120"/>
    </location>
</feature>
<dbReference type="AlphaFoldDB" id="A0A1H1UXP4"/>
<comment type="similarity">
    <text evidence="1">Belongs to the Gfa family.</text>
</comment>
<protein>
    <submittedName>
        <fullName evidence="6">Uncharacterized conserved protein</fullName>
    </submittedName>
</protein>
<evidence type="ECO:0000256" key="4">
    <source>
        <dbReference type="ARBA" id="ARBA00023239"/>
    </source>
</evidence>
<keyword evidence="4" id="KW-0456">Lyase</keyword>
<gene>
    <name evidence="6" type="ORF">SAMN05444158_3135</name>
    <name evidence="7" type="ORF">SAMN05444158_7077</name>
</gene>
<reference evidence="8" key="1">
    <citation type="submission" date="2016-10" db="EMBL/GenBank/DDBJ databases">
        <authorList>
            <person name="Varghese N."/>
            <person name="Submissions S."/>
        </authorList>
    </citation>
    <scope>NUCLEOTIDE SEQUENCE [LARGE SCALE GENOMIC DNA]</scope>
    <source>
        <strain evidence="8">GAS369</strain>
    </source>
</reference>